<dbReference type="EMBL" id="CP073078">
    <property type="protein sequence ID" value="QUD90604.1"/>
    <property type="molecule type" value="Genomic_DNA"/>
</dbReference>
<sequence>MRVRVWISGADGPSHDFELAEAPRLGECISISIGGRFEEGVVTSVMWQLVAVEPTANDMSLGIEPVGSVTMVHVICQPCGEKDVRFQNRAAKEAATA</sequence>
<accession>A0A975G4F3</accession>
<protein>
    <submittedName>
        <fullName evidence="1">Uncharacterized protein</fullName>
    </submittedName>
</protein>
<name>A0A975G4F3_9CAUL</name>
<dbReference type="RefSeq" id="WP_211940651.1">
    <property type="nucleotide sequence ID" value="NZ_CP073078.1"/>
</dbReference>
<organism evidence="1 2">
    <name type="scientific">Phenylobacterium montanum</name>
    <dbReference type="NCBI Taxonomy" id="2823693"/>
    <lineage>
        <taxon>Bacteria</taxon>
        <taxon>Pseudomonadati</taxon>
        <taxon>Pseudomonadota</taxon>
        <taxon>Alphaproteobacteria</taxon>
        <taxon>Caulobacterales</taxon>
        <taxon>Caulobacteraceae</taxon>
        <taxon>Phenylobacterium</taxon>
    </lineage>
</organism>
<evidence type="ECO:0000313" key="1">
    <source>
        <dbReference type="EMBL" id="QUD90604.1"/>
    </source>
</evidence>
<keyword evidence="2" id="KW-1185">Reference proteome</keyword>
<evidence type="ECO:0000313" key="2">
    <source>
        <dbReference type="Proteomes" id="UP000676409"/>
    </source>
</evidence>
<dbReference type="AlphaFoldDB" id="A0A975G4F3"/>
<reference evidence="1" key="1">
    <citation type="submission" date="2021-04" db="EMBL/GenBank/DDBJ databases">
        <title>The complete genome sequence of Caulobacter sp. S6.</title>
        <authorList>
            <person name="Tang Y."/>
            <person name="Ouyang W."/>
            <person name="Liu Q."/>
            <person name="Huang B."/>
            <person name="Guo Z."/>
            <person name="Lei P."/>
        </authorList>
    </citation>
    <scope>NUCLEOTIDE SEQUENCE</scope>
    <source>
        <strain evidence="1">S6</strain>
    </source>
</reference>
<gene>
    <name evidence="1" type="ORF">KCG34_12390</name>
</gene>
<dbReference type="KEGG" id="caul:KCG34_12390"/>
<dbReference type="Proteomes" id="UP000676409">
    <property type="component" value="Chromosome"/>
</dbReference>
<proteinExistence type="predicted"/>